<evidence type="ECO:0000256" key="6">
    <source>
        <dbReference type="ARBA" id="ARBA00023015"/>
    </source>
</evidence>
<feature type="compositionally biased region" description="Basic and acidic residues" evidence="9">
    <location>
        <begin position="127"/>
        <end position="145"/>
    </location>
</feature>
<organism evidence="11 12">
    <name type="scientific">Ancylostoma caninum</name>
    <name type="common">Dog hookworm</name>
    <dbReference type="NCBI Taxonomy" id="29170"/>
    <lineage>
        <taxon>Eukaryota</taxon>
        <taxon>Metazoa</taxon>
        <taxon>Ecdysozoa</taxon>
        <taxon>Nematoda</taxon>
        <taxon>Chromadorea</taxon>
        <taxon>Rhabditida</taxon>
        <taxon>Rhabditina</taxon>
        <taxon>Rhabditomorpha</taxon>
        <taxon>Strongyloidea</taxon>
        <taxon>Ancylostomatidae</taxon>
        <taxon>Ancylostomatinae</taxon>
        <taxon>Ancylostoma</taxon>
    </lineage>
</organism>
<dbReference type="InterPro" id="IPR007207">
    <property type="entry name" value="Not_N"/>
</dbReference>
<dbReference type="GO" id="GO:0006355">
    <property type="term" value="P:regulation of DNA-templated transcription"/>
    <property type="evidence" value="ECO:0007669"/>
    <property type="project" value="InterPro"/>
</dbReference>
<keyword evidence="6" id="KW-0805">Transcription regulation</keyword>
<dbReference type="Proteomes" id="UP000252519">
    <property type="component" value="Unassembled WGS sequence"/>
</dbReference>
<comment type="caution">
    <text evidence="11">The sequence shown here is derived from an EMBL/GenBank/DDBJ whole genome shotgun (WGS) entry which is preliminary data.</text>
</comment>
<reference evidence="11 12" key="1">
    <citation type="submission" date="2014-10" db="EMBL/GenBank/DDBJ databases">
        <title>Draft genome of the hookworm Ancylostoma caninum.</title>
        <authorList>
            <person name="Mitreva M."/>
        </authorList>
    </citation>
    <scope>NUCLEOTIDE SEQUENCE [LARGE SCALE GENOMIC DNA]</scope>
    <source>
        <strain evidence="11 12">Baltimore</strain>
    </source>
</reference>
<evidence type="ECO:0000256" key="9">
    <source>
        <dbReference type="SAM" id="MobiDB-lite"/>
    </source>
</evidence>
<dbReference type="PANTHER" id="PTHR23326">
    <property type="entry name" value="CCR4 NOT-RELATED"/>
    <property type="match status" value="1"/>
</dbReference>
<dbReference type="EMBL" id="JOJR01000371">
    <property type="protein sequence ID" value="RCN38854.1"/>
    <property type="molecule type" value="Genomic_DNA"/>
</dbReference>
<dbReference type="Pfam" id="PF04065">
    <property type="entry name" value="Not3"/>
    <property type="match status" value="1"/>
</dbReference>
<feature type="region of interest" description="Disordered" evidence="9">
    <location>
        <begin position="64"/>
        <end position="94"/>
    </location>
</feature>
<dbReference type="STRING" id="29170.A0A368G343"/>
<dbReference type="OrthoDB" id="293823at2759"/>
<protein>
    <submittedName>
        <fullName evidence="11">Not1 domain, CCR4-Not complex component</fullName>
    </submittedName>
</protein>
<feature type="region of interest" description="Disordered" evidence="9">
    <location>
        <begin position="106"/>
        <end position="145"/>
    </location>
</feature>
<name>A0A368G343_ANCCA</name>
<comment type="subcellular location">
    <subcellularLocation>
        <location evidence="2">Cytoplasm</location>
    </subcellularLocation>
    <subcellularLocation>
        <location evidence="1">Nucleus</location>
    </subcellularLocation>
</comment>
<dbReference type="InterPro" id="IPR040168">
    <property type="entry name" value="Not2/3/5"/>
</dbReference>
<evidence type="ECO:0000256" key="2">
    <source>
        <dbReference type="ARBA" id="ARBA00004496"/>
    </source>
</evidence>
<accession>A0A368G343</accession>
<evidence type="ECO:0000256" key="4">
    <source>
        <dbReference type="ARBA" id="ARBA00022490"/>
    </source>
</evidence>
<keyword evidence="4" id="KW-0963">Cytoplasm</keyword>
<dbReference type="GO" id="GO:0005634">
    <property type="term" value="C:nucleus"/>
    <property type="evidence" value="ECO:0007669"/>
    <property type="project" value="UniProtKB-SubCell"/>
</dbReference>
<dbReference type="AlphaFoldDB" id="A0A368G343"/>
<keyword evidence="7" id="KW-0804">Transcription</keyword>
<evidence type="ECO:0000313" key="11">
    <source>
        <dbReference type="EMBL" id="RCN38854.1"/>
    </source>
</evidence>
<evidence type="ECO:0000256" key="5">
    <source>
        <dbReference type="ARBA" id="ARBA00022491"/>
    </source>
</evidence>
<evidence type="ECO:0000256" key="3">
    <source>
        <dbReference type="ARBA" id="ARBA00007682"/>
    </source>
</evidence>
<keyword evidence="8" id="KW-0539">Nucleus</keyword>
<comment type="similarity">
    <text evidence="3">Belongs to the CNOT2/3/5 family.</text>
</comment>
<dbReference type="GO" id="GO:0030015">
    <property type="term" value="C:CCR4-NOT core complex"/>
    <property type="evidence" value="ECO:0007669"/>
    <property type="project" value="InterPro"/>
</dbReference>
<feature type="compositionally biased region" description="Basic and acidic residues" evidence="9">
    <location>
        <begin position="107"/>
        <end position="117"/>
    </location>
</feature>
<feature type="compositionally biased region" description="Basic and acidic residues" evidence="9">
    <location>
        <begin position="83"/>
        <end position="94"/>
    </location>
</feature>
<keyword evidence="5" id="KW-0678">Repressor</keyword>
<evidence type="ECO:0000256" key="7">
    <source>
        <dbReference type="ARBA" id="ARBA00023163"/>
    </source>
</evidence>
<proteinExistence type="inferred from homology"/>
<keyword evidence="12" id="KW-1185">Reference proteome</keyword>
<evidence type="ECO:0000256" key="8">
    <source>
        <dbReference type="ARBA" id="ARBA00023242"/>
    </source>
</evidence>
<feature type="compositionally biased region" description="Basic and acidic residues" evidence="9">
    <location>
        <begin position="64"/>
        <end position="73"/>
    </location>
</feature>
<dbReference type="GO" id="GO:0005737">
    <property type="term" value="C:cytoplasm"/>
    <property type="evidence" value="ECO:0007669"/>
    <property type="project" value="UniProtKB-SubCell"/>
</dbReference>
<sequence>MAEKRKLLAEIDKCFKKIDEGVDLFEETMKKMQEANSDNQREKYQDKDKLTHYRKIIEQRMEQFKDIERENKTKPHSKQGLSAEEKLDPREKEKVETIEWLQSQIRELSDEADRTESQIESISSLDAGKRRGKKEDGKKGEKEVF</sequence>
<gene>
    <name evidence="11" type="ORF">ANCCAN_15199</name>
</gene>
<evidence type="ECO:0000313" key="12">
    <source>
        <dbReference type="Proteomes" id="UP000252519"/>
    </source>
</evidence>
<evidence type="ECO:0000259" key="10">
    <source>
        <dbReference type="Pfam" id="PF04065"/>
    </source>
</evidence>
<feature type="domain" description="CCR4-Not complex component Not N-terminal" evidence="10">
    <location>
        <begin position="45"/>
        <end position="135"/>
    </location>
</feature>
<evidence type="ECO:0000256" key="1">
    <source>
        <dbReference type="ARBA" id="ARBA00004123"/>
    </source>
</evidence>